<accession>A0A853FBJ8</accession>
<feature type="transmembrane region" description="Helical" evidence="6">
    <location>
        <begin position="71"/>
        <end position="93"/>
    </location>
</feature>
<feature type="transmembrane region" description="Helical" evidence="6">
    <location>
        <begin position="114"/>
        <end position="137"/>
    </location>
</feature>
<feature type="transmembrane region" description="Helical" evidence="6">
    <location>
        <begin position="6"/>
        <end position="32"/>
    </location>
</feature>
<keyword evidence="3 6" id="KW-0812">Transmembrane</keyword>
<dbReference type="RefSeq" id="WP_129968926.1">
    <property type="nucleotide sequence ID" value="NZ_JACCEW010000002.1"/>
</dbReference>
<dbReference type="GO" id="GO:0005886">
    <property type="term" value="C:plasma membrane"/>
    <property type="evidence" value="ECO:0007669"/>
    <property type="project" value="UniProtKB-SubCell"/>
</dbReference>
<feature type="transmembrane region" description="Helical" evidence="6">
    <location>
        <begin position="44"/>
        <end position="65"/>
    </location>
</feature>
<comment type="subcellular location">
    <subcellularLocation>
        <location evidence="1">Cell membrane</location>
        <topology evidence="1">Multi-pass membrane protein</topology>
    </subcellularLocation>
</comment>
<organism evidence="8 9">
    <name type="scientific">Allopusillimonas soli</name>
    <dbReference type="NCBI Taxonomy" id="659016"/>
    <lineage>
        <taxon>Bacteria</taxon>
        <taxon>Pseudomonadati</taxon>
        <taxon>Pseudomonadota</taxon>
        <taxon>Betaproteobacteria</taxon>
        <taxon>Burkholderiales</taxon>
        <taxon>Alcaligenaceae</taxon>
        <taxon>Allopusillimonas</taxon>
    </lineage>
</organism>
<dbReference type="InterPro" id="IPR050448">
    <property type="entry name" value="OpgB/LTA_synthase_biosynth"/>
</dbReference>
<keyword evidence="2" id="KW-1003">Cell membrane</keyword>
<dbReference type="InterPro" id="IPR017850">
    <property type="entry name" value="Alkaline_phosphatase_core_sf"/>
</dbReference>
<protein>
    <submittedName>
        <fullName evidence="8">LTA synthase family protein</fullName>
    </submittedName>
</protein>
<name>A0A853FBJ8_9BURK</name>
<reference evidence="8 9" key="1">
    <citation type="submission" date="2020-07" db="EMBL/GenBank/DDBJ databases">
        <title>Taxonomic revisions and descriptions of new bacterial species based on genomic comparisons in the high-G+C-content subgroup of the family Alcaligenaceae.</title>
        <authorList>
            <person name="Szabo A."/>
            <person name="Felfoldi T."/>
        </authorList>
    </citation>
    <scope>NUCLEOTIDE SEQUENCE [LARGE SCALE GENOMIC DNA]</scope>
    <source>
        <strain evidence="8 9">DSM 25264</strain>
    </source>
</reference>
<evidence type="ECO:0000313" key="9">
    <source>
        <dbReference type="Proteomes" id="UP000580517"/>
    </source>
</evidence>
<dbReference type="SUPFAM" id="SSF53649">
    <property type="entry name" value="Alkaline phosphatase-like"/>
    <property type="match status" value="1"/>
</dbReference>
<evidence type="ECO:0000256" key="1">
    <source>
        <dbReference type="ARBA" id="ARBA00004651"/>
    </source>
</evidence>
<gene>
    <name evidence="8" type="ORF">H0A68_09015</name>
</gene>
<evidence type="ECO:0000256" key="6">
    <source>
        <dbReference type="SAM" id="Phobius"/>
    </source>
</evidence>
<evidence type="ECO:0000256" key="2">
    <source>
        <dbReference type="ARBA" id="ARBA00022475"/>
    </source>
</evidence>
<evidence type="ECO:0000256" key="4">
    <source>
        <dbReference type="ARBA" id="ARBA00022989"/>
    </source>
</evidence>
<dbReference type="PANTHER" id="PTHR47371">
    <property type="entry name" value="LIPOTEICHOIC ACID SYNTHASE"/>
    <property type="match status" value="1"/>
</dbReference>
<dbReference type="Gene3D" id="3.40.720.10">
    <property type="entry name" value="Alkaline Phosphatase, subunit A"/>
    <property type="match status" value="1"/>
</dbReference>
<proteinExistence type="predicted"/>
<feature type="domain" description="Sulfatase N-terminal" evidence="7">
    <location>
        <begin position="227"/>
        <end position="500"/>
    </location>
</feature>
<evidence type="ECO:0000256" key="5">
    <source>
        <dbReference type="ARBA" id="ARBA00023136"/>
    </source>
</evidence>
<dbReference type="InterPro" id="IPR000917">
    <property type="entry name" value="Sulfatase_N"/>
</dbReference>
<comment type="caution">
    <text evidence="8">The sequence shown here is derived from an EMBL/GenBank/DDBJ whole genome shotgun (WGS) entry which is preliminary data.</text>
</comment>
<dbReference type="EMBL" id="JACCEW010000002">
    <property type="protein sequence ID" value="NYT37012.1"/>
    <property type="molecule type" value="Genomic_DNA"/>
</dbReference>
<dbReference type="AlphaFoldDB" id="A0A853FBJ8"/>
<dbReference type="PANTHER" id="PTHR47371:SF3">
    <property type="entry name" value="PHOSPHOGLYCEROL TRANSFERASE I"/>
    <property type="match status" value="1"/>
</dbReference>
<dbReference type="Proteomes" id="UP000580517">
    <property type="component" value="Unassembled WGS sequence"/>
</dbReference>
<dbReference type="OrthoDB" id="5363296at2"/>
<keyword evidence="9" id="KW-1185">Reference proteome</keyword>
<evidence type="ECO:0000259" key="7">
    <source>
        <dbReference type="Pfam" id="PF00884"/>
    </source>
</evidence>
<evidence type="ECO:0000313" key="8">
    <source>
        <dbReference type="EMBL" id="NYT37012.1"/>
    </source>
</evidence>
<feature type="transmembrane region" description="Helical" evidence="6">
    <location>
        <begin position="149"/>
        <end position="170"/>
    </location>
</feature>
<dbReference type="Pfam" id="PF00884">
    <property type="entry name" value="Sulfatase"/>
    <property type="match status" value="1"/>
</dbReference>
<keyword evidence="4 6" id="KW-1133">Transmembrane helix</keyword>
<dbReference type="CDD" id="cd16015">
    <property type="entry name" value="LTA_synthase"/>
    <property type="match status" value="1"/>
</dbReference>
<keyword evidence="5 6" id="KW-0472">Membrane</keyword>
<sequence>MPGSFFAVPPLSAWCIPFVLGLLLGFVVEAFARPRPVAPWRRDWRCLAVHAGLWALGFAALLAIYQRPWVATVNLLALLVLLTVIGNIKYITLREPFIYPDFEYFTDAIRHPQFYLPFFGIGNAIMGAAAYVAAMVAGVMLEPALGETWAQSLVLAASLAVAAAVLLWCAGRRPVSISSEGGRDQQVLGMLCAWWRYRQEEGRQLDLSAHAPFSTPPDKEAEHLPDLIMVQCESFFDPRRTFRGLRHDILTVFDAMLAESAEQGLPHGHLRVPSWGANTVRTEYAVLSGIAPEVMSVHRYNPYRSLGRHAVPTVAHYLRRLGYRTLCVHPYARAFYRRDKAIPALGFDVFLAQDDFPDAARFGPYIADSAVAEKVCRLLDDEGQPGAPRPPLFIYVITMENHGPLQWEQFDPGEQHFYFPQGLPTGCDDAVVYARHIANTDRMLQQLKARLEKHERSASLAVFGDHVPIMPAVYAQLGEPEGSTDFFMWSNPPALAHRSQPRPASTSCTLQSHELAQALLAHALRVHKKGASDEEPSCAMNRQPEN</sequence>
<evidence type="ECO:0000256" key="3">
    <source>
        <dbReference type="ARBA" id="ARBA00022692"/>
    </source>
</evidence>